<sequence length="165" mass="18635">MNKKSFIALSLIFTHCVNVNAATRLEVDFDHTPLGHYQSKTVEKDWPNLQWQSLLGRAQIVSSTDNEHKKVLKVDFPKGAVGPQEGGGQFLMSLPATEELWLSYHVKFAHNFDFRLGGKLPGLSSGGSKYTGGHIPTKGEGWSARYMWRQNGEGIIYLYYMDMPW</sequence>
<evidence type="ECO:0000256" key="1">
    <source>
        <dbReference type="SAM" id="SignalP"/>
    </source>
</evidence>
<keyword evidence="1" id="KW-0732">Signal</keyword>
<accession>A0ABU3SYJ0</accession>
<dbReference type="EMBL" id="JAWDIO010000002">
    <property type="protein sequence ID" value="MDU0355079.1"/>
    <property type="molecule type" value="Genomic_DNA"/>
</dbReference>
<reference evidence="3 4" key="1">
    <citation type="submission" date="2023-10" db="EMBL/GenBank/DDBJ databases">
        <title>Glaciecola aquimarina strain GGW-M5 nov., isolated from a coastal seawater.</title>
        <authorList>
            <person name="Bayburt H."/>
            <person name="Kim J.M."/>
            <person name="Choi B.J."/>
            <person name="Jeon C.O."/>
        </authorList>
    </citation>
    <scope>NUCLEOTIDE SEQUENCE [LARGE SCALE GENOMIC DNA]</scope>
    <source>
        <strain evidence="3 4">KCTC 32108</strain>
    </source>
</reference>
<keyword evidence="4" id="KW-1185">Reference proteome</keyword>
<feature type="signal peptide" evidence="1">
    <location>
        <begin position="1"/>
        <end position="21"/>
    </location>
</feature>
<protein>
    <recommendedName>
        <fullName evidence="2">Polysaccharide lyase 14 domain-containing protein</fullName>
    </recommendedName>
</protein>
<comment type="caution">
    <text evidence="3">The sequence shown here is derived from an EMBL/GenBank/DDBJ whole genome shotgun (WGS) entry which is preliminary data.</text>
</comment>
<evidence type="ECO:0000313" key="4">
    <source>
        <dbReference type="Proteomes" id="UP001247805"/>
    </source>
</evidence>
<organism evidence="3 4">
    <name type="scientific">Paraglaciecola aquimarina</name>
    <dbReference type="NCBI Taxonomy" id="1235557"/>
    <lineage>
        <taxon>Bacteria</taxon>
        <taxon>Pseudomonadati</taxon>
        <taxon>Pseudomonadota</taxon>
        <taxon>Gammaproteobacteria</taxon>
        <taxon>Alteromonadales</taxon>
        <taxon>Alteromonadaceae</taxon>
        <taxon>Paraglaciecola</taxon>
    </lineage>
</organism>
<evidence type="ECO:0000259" key="2">
    <source>
        <dbReference type="Pfam" id="PF21294"/>
    </source>
</evidence>
<name>A0ABU3SYJ0_9ALTE</name>
<dbReference type="Proteomes" id="UP001247805">
    <property type="component" value="Unassembled WGS sequence"/>
</dbReference>
<dbReference type="Pfam" id="PF21294">
    <property type="entry name" value="Polysacc_lyase_14"/>
    <property type="match status" value="1"/>
</dbReference>
<dbReference type="PANTHER" id="PTHR40124">
    <property type="match status" value="1"/>
</dbReference>
<dbReference type="Gene3D" id="2.60.120.200">
    <property type="match status" value="1"/>
</dbReference>
<gene>
    <name evidence="3" type="ORF">RS130_15275</name>
</gene>
<dbReference type="InterPro" id="IPR048958">
    <property type="entry name" value="Polysacc_lyase_14"/>
</dbReference>
<proteinExistence type="predicted"/>
<dbReference type="PANTHER" id="PTHR40124:SF1">
    <property type="entry name" value="DISAGGREGATASE RELATED REPEAT PROTEIN"/>
    <property type="match status" value="1"/>
</dbReference>
<feature type="domain" description="Polysaccharide lyase 14" evidence="2">
    <location>
        <begin position="65"/>
        <end position="161"/>
    </location>
</feature>
<evidence type="ECO:0000313" key="3">
    <source>
        <dbReference type="EMBL" id="MDU0355079.1"/>
    </source>
</evidence>
<feature type="chain" id="PRO_5046353998" description="Polysaccharide lyase 14 domain-containing protein" evidence="1">
    <location>
        <begin position="22"/>
        <end position="165"/>
    </location>
</feature>